<keyword evidence="7" id="KW-0012">Acyltransferase</keyword>
<dbReference type="Proteomes" id="UP001152561">
    <property type="component" value="Unassembled WGS sequence"/>
</dbReference>
<evidence type="ECO:0000256" key="2">
    <source>
        <dbReference type="ARBA" id="ARBA00004586"/>
    </source>
</evidence>
<accession>A0A9Q1N456</accession>
<protein>
    <recommendedName>
        <fullName evidence="17">Diacylglycerol O-acyltransferase</fullName>
    </recommendedName>
</protein>
<evidence type="ECO:0000256" key="5">
    <source>
        <dbReference type="ARBA" id="ARBA00022679"/>
    </source>
</evidence>
<dbReference type="SUPFAM" id="SSF52777">
    <property type="entry name" value="CoA-dependent acyltransferases"/>
    <property type="match status" value="1"/>
</dbReference>
<evidence type="ECO:0000256" key="8">
    <source>
        <dbReference type="ARBA" id="ARBA00024360"/>
    </source>
</evidence>
<comment type="similarity">
    <text evidence="8">In the N-terminal section; belongs to the long-chain O-acyltransferase family.</text>
</comment>
<evidence type="ECO:0000259" key="14">
    <source>
        <dbReference type="Pfam" id="PF06974"/>
    </source>
</evidence>
<evidence type="ECO:0000313" key="15">
    <source>
        <dbReference type="EMBL" id="KAJ8573136.1"/>
    </source>
</evidence>
<evidence type="ECO:0000256" key="1">
    <source>
        <dbReference type="ARBA" id="ARBA00004162"/>
    </source>
</evidence>
<comment type="caution">
    <text evidence="15">The sequence shown here is derived from an EMBL/GenBank/DDBJ whole genome shotgun (WGS) entry which is preliminary data.</text>
</comment>
<dbReference type="PANTHER" id="PTHR31650">
    <property type="entry name" value="O-ACYLTRANSFERASE (WSD1-LIKE) FAMILY PROTEIN"/>
    <property type="match status" value="1"/>
</dbReference>
<name>A0A9Q1N456_9SOLA</name>
<dbReference type="PANTHER" id="PTHR31650:SF28">
    <property type="entry name" value="O-ACYLTRANSFERASE WSD1-LIKE ISOFORM X1"/>
    <property type="match status" value="1"/>
</dbReference>
<evidence type="ECO:0000313" key="16">
    <source>
        <dbReference type="Proteomes" id="UP001152561"/>
    </source>
</evidence>
<evidence type="ECO:0000256" key="9">
    <source>
        <dbReference type="ARBA" id="ARBA00047604"/>
    </source>
</evidence>
<dbReference type="GO" id="GO:0047196">
    <property type="term" value="F:long-chain-alcohol O-fatty-acyltransferase activity"/>
    <property type="evidence" value="ECO:0007669"/>
    <property type="project" value="UniProtKB-EC"/>
</dbReference>
<dbReference type="EMBL" id="JAJAGQ010000001">
    <property type="protein sequence ID" value="KAJ8573136.1"/>
    <property type="molecule type" value="Genomic_DNA"/>
</dbReference>
<comment type="catalytic activity">
    <reaction evidence="10">
        <text>an acyl-CoA + a 1,2-diacyl-sn-glycerol = a triacyl-sn-glycerol + CoA</text>
        <dbReference type="Rhea" id="RHEA:10868"/>
        <dbReference type="ChEBI" id="CHEBI:17815"/>
        <dbReference type="ChEBI" id="CHEBI:57287"/>
        <dbReference type="ChEBI" id="CHEBI:58342"/>
        <dbReference type="ChEBI" id="CHEBI:64615"/>
        <dbReference type="EC" id="2.3.1.20"/>
    </reaction>
</comment>
<keyword evidence="5" id="KW-0808">Transferase</keyword>
<gene>
    <name evidence="15" type="ORF">K7X08_009647</name>
</gene>
<keyword evidence="16" id="KW-1185">Reference proteome</keyword>
<evidence type="ECO:0000256" key="10">
    <source>
        <dbReference type="ARBA" id="ARBA00048109"/>
    </source>
</evidence>
<organism evidence="15 16">
    <name type="scientific">Anisodus acutangulus</name>
    <dbReference type="NCBI Taxonomy" id="402998"/>
    <lineage>
        <taxon>Eukaryota</taxon>
        <taxon>Viridiplantae</taxon>
        <taxon>Streptophyta</taxon>
        <taxon>Embryophyta</taxon>
        <taxon>Tracheophyta</taxon>
        <taxon>Spermatophyta</taxon>
        <taxon>Magnoliopsida</taxon>
        <taxon>eudicotyledons</taxon>
        <taxon>Gunneridae</taxon>
        <taxon>Pentapetalae</taxon>
        <taxon>asterids</taxon>
        <taxon>lamiids</taxon>
        <taxon>Solanales</taxon>
        <taxon>Solanaceae</taxon>
        <taxon>Solanoideae</taxon>
        <taxon>Hyoscyameae</taxon>
        <taxon>Anisodus</taxon>
    </lineage>
</organism>
<evidence type="ECO:0000256" key="12">
    <source>
        <dbReference type="SAM" id="Phobius"/>
    </source>
</evidence>
<feature type="domain" description="O-acyltransferase WSD1-like N-terminal" evidence="13">
    <location>
        <begin position="72"/>
        <end position="297"/>
    </location>
</feature>
<evidence type="ECO:0000259" key="13">
    <source>
        <dbReference type="Pfam" id="PF03007"/>
    </source>
</evidence>
<proteinExistence type="inferred from homology"/>
<dbReference type="Pfam" id="PF06974">
    <property type="entry name" value="WS_DGAT_C"/>
    <property type="match status" value="1"/>
</dbReference>
<evidence type="ECO:0000256" key="7">
    <source>
        <dbReference type="ARBA" id="ARBA00023315"/>
    </source>
</evidence>
<dbReference type="InterPro" id="IPR004255">
    <property type="entry name" value="O-acyltransferase_WSD1_N"/>
</dbReference>
<dbReference type="InterPro" id="IPR045034">
    <property type="entry name" value="O-acyltransferase_WSD1-like"/>
</dbReference>
<comment type="subcellular location">
    <subcellularLocation>
        <location evidence="1">Cell membrane</location>
        <topology evidence="1">Single-pass membrane protein</topology>
    </subcellularLocation>
    <subcellularLocation>
        <location evidence="2">Endoplasmic reticulum membrane</location>
    </subcellularLocation>
</comment>
<dbReference type="Pfam" id="PF03007">
    <property type="entry name" value="WS_DGAT_cat"/>
    <property type="match status" value="1"/>
</dbReference>
<feature type="region of interest" description="Disordered" evidence="11">
    <location>
        <begin position="190"/>
        <end position="211"/>
    </location>
</feature>
<evidence type="ECO:0000256" key="11">
    <source>
        <dbReference type="SAM" id="MobiDB-lite"/>
    </source>
</evidence>
<feature type="compositionally biased region" description="Low complexity" evidence="11">
    <location>
        <begin position="191"/>
        <end position="204"/>
    </location>
</feature>
<dbReference type="AlphaFoldDB" id="A0A9Q1N456"/>
<dbReference type="InterPro" id="IPR009721">
    <property type="entry name" value="O-acyltransferase_WSD1_C"/>
</dbReference>
<evidence type="ECO:0000256" key="6">
    <source>
        <dbReference type="ARBA" id="ARBA00022824"/>
    </source>
</evidence>
<evidence type="ECO:0000256" key="4">
    <source>
        <dbReference type="ARBA" id="ARBA00005189"/>
    </source>
</evidence>
<feature type="domain" description="O-acyltransferase WSD1 C-terminal" evidence="14">
    <location>
        <begin position="358"/>
        <end position="501"/>
    </location>
</feature>
<keyword evidence="6" id="KW-0256">Endoplasmic reticulum</keyword>
<dbReference type="GO" id="GO:0004144">
    <property type="term" value="F:diacylglycerol O-acyltransferase activity"/>
    <property type="evidence" value="ECO:0007669"/>
    <property type="project" value="UniProtKB-EC"/>
</dbReference>
<keyword evidence="12" id="KW-0812">Transmembrane</keyword>
<dbReference type="GO" id="GO:0019432">
    <property type="term" value="P:triglyceride biosynthetic process"/>
    <property type="evidence" value="ECO:0007669"/>
    <property type="project" value="TreeGrafter"/>
</dbReference>
<sequence length="513" mass="57549">MERSGKKMILKPIQISKKLDGNGGEEAMLLSPASRMFHEPDYNVYVLAIMGWKIPIDVDSMKVVLQSKMLKHPRFSSLQVMDETDGGRNMRWIPTTVNIDDHIIVPQIAHNNLDTDKLVEDYISSLSTTTVDMSKPLWDFHVLNVKTSHAEATSVFRIHHSIGDGTALMSLLLSCFRTISDPNSLPTLPISSSSKNKSNLSSNKKSIHLDRDGSTSESLMWQYLVKLWLFIKLLFNTVVDVLLFIATALFLKDSQSPFTATRGYKSSTRQRYIYRTVNLDDIKFIKNLTNATVNDVVVGITQATMSRYIHRRYEVEGKRKFPLDGMRCRANVIVNLRPALGVQAISEMIEKNVPVIQGNSFGFVIMPLTIAQFSNPLDYVRKSKTLMDRKKHSLESLCTFYALQLFIKFFGFKGAAKLAQRVPFQTTLAFSNVIGPVEEISCAGHPLVFVAPTCSGYPTGIMVHVCSYAKKLTFAIAADEGIIPDLNQLGDDFVDSFMLIKEAALTKLRTKVD</sequence>
<comment type="pathway">
    <text evidence="4">Lipid metabolism.</text>
</comment>
<keyword evidence="12" id="KW-1133">Transmembrane helix</keyword>
<dbReference type="OrthoDB" id="619536at2759"/>
<comment type="pathway">
    <text evidence="3">Glycerolipid metabolism; triacylglycerol biosynthesis.</text>
</comment>
<evidence type="ECO:0008006" key="17">
    <source>
        <dbReference type="Google" id="ProtNLM"/>
    </source>
</evidence>
<evidence type="ECO:0000256" key="3">
    <source>
        <dbReference type="ARBA" id="ARBA00004771"/>
    </source>
</evidence>
<feature type="transmembrane region" description="Helical" evidence="12">
    <location>
        <begin position="227"/>
        <end position="251"/>
    </location>
</feature>
<comment type="catalytic activity">
    <reaction evidence="9">
        <text>a long chain fatty alcohol + a fatty acyl-CoA = a long-chain alcohol wax ester + CoA</text>
        <dbReference type="Rhea" id="RHEA:38443"/>
        <dbReference type="ChEBI" id="CHEBI:17135"/>
        <dbReference type="ChEBI" id="CHEBI:57287"/>
        <dbReference type="ChEBI" id="CHEBI:77636"/>
        <dbReference type="ChEBI" id="CHEBI:235323"/>
        <dbReference type="EC" id="2.3.1.75"/>
    </reaction>
</comment>
<reference evidence="16" key="1">
    <citation type="journal article" date="2023" name="Proc. Natl. Acad. Sci. U.S.A.">
        <title>Genomic and structural basis for evolution of tropane alkaloid biosynthesis.</title>
        <authorList>
            <person name="Wanga Y.-J."/>
            <person name="Taina T."/>
            <person name="Yua J.-Y."/>
            <person name="Lia J."/>
            <person name="Xua B."/>
            <person name="Chenc J."/>
            <person name="D'Auriad J.C."/>
            <person name="Huanga J.-P."/>
            <person name="Huanga S.-X."/>
        </authorList>
    </citation>
    <scope>NUCLEOTIDE SEQUENCE [LARGE SCALE GENOMIC DNA]</scope>
    <source>
        <strain evidence="16">cv. KIB-2019</strain>
    </source>
</reference>
<dbReference type="GO" id="GO:0005886">
    <property type="term" value="C:plasma membrane"/>
    <property type="evidence" value="ECO:0007669"/>
    <property type="project" value="UniProtKB-SubCell"/>
</dbReference>
<dbReference type="GO" id="GO:0005789">
    <property type="term" value="C:endoplasmic reticulum membrane"/>
    <property type="evidence" value="ECO:0007669"/>
    <property type="project" value="UniProtKB-SubCell"/>
</dbReference>
<keyword evidence="12" id="KW-0472">Membrane</keyword>